<evidence type="ECO:0000256" key="5">
    <source>
        <dbReference type="ARBA" id="ARBA00023136"/>
    </source>
</evidence>
<dbReference type="CDD" id="cd13124">
    <property type="entry name" value="MATE_SpoVB_like"/>
    <property type="match status" value="1"/>
</dbReference>
<comment type="subcellular location">
    <subcellularLocation>
        <location evidence="1">Cell membrane</location>
        <topology evidence="1">Multi-pass membrane protein</topology>
    </subcellularLocation>
</comment>
<protein>
    <submittedName>
        <fullName evidence="7">Polysaccharide biosynthesis protein</fullName>
    </submittedName>
</protein>
<name>A0A9D1JEF6_9FIRM</name>
<dbReference type="PANTHER" id="PTHR30250">
    <property type="entry name" value="PST FAMILY PREDICTED COLANIC ACID TRANSPORTER"/>
    <property type="match status" value="1"/>
</dbReference>
<keyword evidence="3 6" id="KW-0812">Transmembrane</keyword>
<feature type="transmembrane region" description="Helical" evidence="6">
    <location>
        <begin position="353"/>
        <end position="375"/>
    </location>
</feature>
<evidence type="ECO:0000313" key="7">
    <source>
        <dbReference type="EMBL" id="HIR89446.1"/>
    </source>
</evidence>
<evidence type="ECO:0000256" key="1">
    <source>
        <dbReference type="ARBA" id="ARBA00004651"/>
    </source>
</evidence>
<feature type="transmembrane region" description="Helical" evidence="6">
    <location>
        <begin position="321"/>
        <end position="341"/>
    </location>
</feature>
<feature type="transmembrane region" description="Helical" evidence="6">
    <location>
        <begin position="131"/>
        <end position="150"/>
    </location>
</feature>
<evidence type="ECO:0000256" key="6">
    <source>
        <dbReference type="SAM" id="Phobius"/>
    </source>
</evidence>
<comment type="caution">
    <text evidence="7">The sequence shown here is derived from an EMBL/GenBank/DDBJ whole genome shotgun (WGS) entry which is preliminary data.</text>
</comment>
<evidence type="ECO:0000256" key="2">
    <source>
        <dbReference type="ARBA" id="ARBA00022475"/>
    </source>
</evidence>
<evidence type="ECO:0000313" key="8">
    <source>
        <dbReference type="Proteomes" id="UP000824201"/>
    </source>
</evidence>
<evidence type="ECO:0000256" key="4">
    <source>
        <dbReference type="ARBA" id="ARBA00022989"/>
    </source>
</evidence>
<feature type="transmembrane region" description="Helical" evidence="6">
    <location>
        <begin position="189"/>
        <end position="211"/>
    </location>
</feature>
<dbReference type="InterPro" id="IPR050833">
    <property type="entry name" value="Poly_Biosynth_Transport"/>
</dbReference>
<evidence type="ECO:0000256" key="3">
    <source>
        <dbReference type="ARBA" id="ARBA00022692"/>
    </source>
</evidence>
<keyword evidence="5 6" id="KW-0472">Membrane</keyword>
<keyword evidence="2" id="KW-1003">Cell membrane</keyword>
<dbReference type="Proteomes" id="UP000824201">
    <property type="component" value="Unassembled WGS sequence"/>
</dbReference>
<feature type="transmembrane region" description="Helical" evidence="6">
    <location>
        <begin position="47"/>
        <end position="67"/>
    </location>
</feature>
<dbReference type="PANTHER" id="PTHR30250:SF24">
    <property type="entry name" value="STAGE V SPORULATION PROTEIN B"/>
    <property type="match status" value="1"/>
</dbReference>
<dbReference type="InterPro" id="IPR024923">
    <property type="entry name" value="PG_synth_SpoVB"/>
</dbReference>
<dbReference type="EMBL" id="DVHN01000144">
    <property type="protein sequence ID" value="HIR89446.1"/>
    <property type="molecule type" value="Genomic_DNA"/>
</dbReference>
<reference evidence="7" key="2">
    <citation type="journal article" date="2021" name="PeerJ">
        <title>Extensive microbial diversity within the chicken gut microbiome revealed by metagenomics and culture.</title>
        <authorList>
            <person name="Gilroy R."/>
            <person name="Ravi A."/>
            <person name="Getino M."/>
            <person name="Pursley I."/>
            <person name="Horton D.L."/>
            <person name="Alikhan N.F."/>
            <person name="Baker D."/>
            <person name="Gharbi K."/>
            <person name="Hall N."/>
            <person name="Watson M."/>
            <person name="Adriaenssens E.M."/>
            <person name="Foster-Nyarko E."/>
            <person name="Jarju S."/>
            <person name="Secka A."/>
            <person name="Antonio M."/>
            <person name="Oren A."/>
            <person name="Chaudhuri R.R."/>
            <person name="La Ragione R."/>
            <person name="Hildebrand F."/>
            <person name="Pallen M.J."/>
        </authorList>
    </citation>
    <scope>NUCLEOTIDE SEQUENCE</scope>
    <source>
        <strain evidence="7">ChiW13-3771</strain>
    </source>
</reference>
<dbReference type="Pfam" id="PF01943">
    <property type="entry name" value="Polysacc_synt"/>
    <property type="match status" value="1"/>
</dbReference>
<feature type="transmembrane region" description="Helical" evidence="6">
    <location>
        <begin position="443"/>
        <end position="463"/>
    </location>
</feature>
<sequence length="505" mass="55919">MKSNSKLTSPLIAGTIILTITGFLNKGIGFFYRIFLSNTIGEEGMGIYQLVFPVVGVCMAVCAFSFQTAISRYVAAASGDNSSGQQHLILRCGFLLTGFLSCILAAVVYRFAVPIARYILLEERCADLLKIVALSLPFSSLHACGCGYYYGKQKASVPAFSQVVEQVIRVLSVWIIWKVRTEQGLLLTPAGVMAGLLLSEIASDLFLFLCYFSTEKTKKYKASMLPIMKDILYMAIPLTANRLLLNILQSFEAIMIPSRLQLFGLTNSSALSIYGVLTGMAMPFLFFPSTLTNSAAVMLLPAVSRAQSNEQNHTIHHASNLSIRFCLWLGIFCTGVFLLFGKDMGSLIFHSELAGSYITILCWLCPFLYLTTTTASILNGIGHTTTVFFQNMVSVTIRLAFVVFLIPRFGIIAYLWGVLFSEFILAVLHLITLNRESGISCPFFQFIFAPVCFTILSGAIAQWMNHTLQSQFPQFSLWILCFSILIMTGLFLLLSFITNTKKLTH</sequence>
<feature type="transmembrane region" description="Helical" evidence="6">
    <location>
        <begin position="271"/>
        <end position="300"/>
    </location>
</feature>
<reference evidence="7" key="1">
    <citation type="submission" date="2020-10" db="EMBL/GenBank/DDBJ databases">
        <authorList>
            <person name="Gilroy R."/>
        </authorList>
    </citation>
    <scope>NUCLEOTIDE SEQUENCE</scope>
    <source>
        <strain evidence="7">ChiW13-3771</strain>
    </source>
</reference>
<feature type="transmembrane region" description="Helical" evidence="6">
    <location>
        <begin position="88"/>
        <end position="111"/>
    </location>
</feature>
<feature type="transmembrane region" description="Helical" evidence="6">
    <location>
        <begin position="12"/>
        <end position="35"/>
    </location>
</feature>
<dbReference type="InterPro" id="IPR002797">
    <property type="entry name" value="Polysacc_synth"/>
</dbReference>
<dbReference type="GO" id="GO:0005886">
    <property type="term" value="C:plasma membrane"/>
    <property type="evidence" value="ECO:0007669"/>
    <property type="project" value="UniProtKB-SubCell"/>
</dbReference>
<gene>
    <name evidence="7" type="ORF">IAC96_10890</name>
</gene>
<dbReference type="PIRSF" id="PIRSF038958">
    <property type="entry name" value="PG_synth_SpoVB"/>
    <property type="match status" value="1"/>
</dbReference>
<organism evidence="7 8">
    <name type="scientific">Candidatus Fimimorpha faecalis</name>
    <dbReference type="NCBI Taxonomy" id="2840824"/>
    <lineage>
        <taxon>Bacteria</taxon>
        <taxon>Bacillati</taxon>
        <taxon>Bacillota</taxon>
        <taxon>Clostridia</taxon>
        <taxon>Eubacteriales</taxon>
        <taxon>Candidatus Fimimorpha</taxon>
    </lineage>
</organism>
<accession>A0A9D1JEF6</accession>
<feature type="transmembrane region" description="Helical" evidence="6">
    <location>
        <begin position="475"/>
        <end position="497"/>
    </location>
</feature>
<feature type="transmembrane region" description="Helical" evidence="6">
    <location>
        <begin position="412"/>
        <end position="431"/>
    </location>
</feature>
<keyword evidence="4 6" id="KW-1133">Transmembrane helix</keyword>
<dbReference type="AlphaFoldDB" id="A0A9D1JEF6"/>
<proteinExistence type="predicted"/>